<sequence>MAAFNDFCIVCDQLIPEHSPSTKQRLACSNKKHACNSERVLYCSEQCQLRDRSSIHACLESLDSRSSGKLESSEVVAYTSLDDSDSLITSPLLLPMDNKSGGSGEEEDDSSIYCLMNMESVNTIAIPRSSNARSPATARSEMIYDHIPENNYKLWLNQKQ</sequence>
<dbReference type="RefSeq" id="XP_037139629.1">
    <property type="nucleotide sequence ID" value="XM_037283733.1"/>
</dbReference>
<organism evidence="1 2">
    <name type="scientific">Torulaspora globosa</name>
    <dbReference type="NCBI Taxonomy" id="48254"/>
    <lineage>
        <taxon>Eukaryota</taxon>
        <taxon>Fungi</taxon>
        <taxon>Dikarya</taxon>
        <taxon>Ascomycota</taxon>
        <taxon>Saccharomycotina</taxon>
        <taxon>Saccharomycetes</taxon>
        <taxon>Saccharomycetales</taxon>
        <taxon>Saccharomycetaceae</taxon>
        <taxon>Torulaspora</taxon>
    </lineage>
</organism>
<dbReference type="EMBL" id="CP059249">
    <property type="protein sequence ID" value="QLL32955.1"/>
    <property type="molecule type" value="Genomic_DNA"/>
</dbReference>
<reference evidence="1 2" key="1">
    <citation type="submission" date="2020-06" db="EMBL/GenBank/DDBJ databases">
        <title>The yeast mating-type switching endonuclease HO is a domesticated member of an unorthodox homing genetic element family.</title>
        <authorList>
            <person name="Coughlan A.Y."/>
            <person name="Lombardi L."/>
            <person name="Braun-Galleani S."/>
            <person name="Martos A.R."/>
            <person name="Galeote V."/>
            <person name="Bigey F."/>
            <person name="Dequin S."/>
            <person name="Byrne K.P."/>
            <person name="Wolfe K.H."/>
        </authorList>
    </citation>
    <scope>NUCLEOTIDE SEQUENCE [LARGE SCALE GENOMIC DNA]</scope>
    <source>
        <strain evidence="1 2">CBS764</strain>
    </source>
</reference>
<proteinExistence type="predicted"/>
<gene>
    <name evidence="1" type="ORF">HG536_0D04770</name>
</gene>
<dbReference type="AlphaFoldDB" id="A0A7G3ZHG9"/>
<dbReference type="KEGG" id="tgb:HG536_0D04770"/>
<dbReference type="GeneID" id="59326122"/>
<protein>
    <submittedName>
        <fullName evidence="1">Uncharacterized protein</fullName>
    </submittedName>
</protein>
<evidence type="ECO:0000313" key="2">
    <source>
        <dbReference type="Proteomes" id="UP000515788"/>
    </source>
</evidence>
<dbReference type="OrthoDB" id="2563506at2759"/>
<dbReference type="Proteomes" id="UP000515788">
    <property type="component" value="Chromosome 4"/>
</dbReference>
<accession>A0A7G3ZHG9</accession>
<name>A0A7G3ZHG9_9SACH</name>
<keyword evidence="2" id="KW-1185">Reference proteome</keyword>
<evidence type="ECO:0000313" key="1">
    <source>
        <dbReference type="EMBL" id="QLL32955.1"/>
    </source>
</evidence>